<dbReference type="WBParaSite" id="ECPE_0001649401-mRNA-1">
    <property type="protein sequence ID" value="ECPE_0001649401-mRNA-1"/>
    <property type="gene ID" value="ECPE_0001649401"/>
</dbReference>
<dbReference type="EMBL" id="UZAN01064395">
    <property type="protein sequence ID" value="VDP93723.1"/>
    <property type="molecule type" value="Genomic_DNA"/>
</dbReference>
<keyword evidence="2" id="KW-0548">Nucleotidyltransferase</keyword>
<feature type="domain" description="Reverse transcriptase RNase H-like" evidence="7">
    <location>
        <begin position="15"/>
        <end position="78"/>
    </location>
</feature>
<evidence type="ECO:0000313" key="8">
    <source>
        <dbReference type="EMBL" id="VDP93723.1"/>
    </source>
</evidence>
<gene>
    <name evidence="8" type="ORF">ECPE_LOCUS16451</name>
</gene>
<sequence length="88" mass="9692">MHPNSVSERSSHTFPNGSAKVIAHAPRKLSAAQNYGQVEKELLTIVFTVKMLHIFLYGKRCTQPTGHKPLPSIFGSNKGIPAHPANRF</sequence>
<reference evidence="8 9" key="2">
    <citation type="submission" date="2018-11" db="EMBL/GenBank/DDBJ databases">
        <authorList>
            <consortium name="Pathogen Informatics"/>
        </authorList>
    </citation>
    <scope>NUCLEOTIDE SEQUENCE [LARGE SCALE GENOMIC DNA]</scope>
    <source>
        <strain evidence="8 9">Egypt</strain>
    </source>
</reference>
<dbReference type="InterPro" id="IPR043502">
    <property type="entry name" value="DNA/RNA_pol_sf"/>
</dbReference>
<keyword evidence="1" id="KW-0808">Transferase</keyword>
<keyword evidence="6" id="KW-0695">RNA-directed DNA polymerase</keyword>
<dbReference type="SUPFAM" id="SSF56672">
    <property type="entry name" value="DNA/RNA polymerases"/>
    <property type="match status" value="1"/>
</dbReference>
<keyword evidence="3" id="KW-0540">Nuclease</keyword>
<organism evidence="10">
    <name type="scientific">Echinostoma caproni</name>
    <dbReference type="NCBI Taxonomy" id="27848"/>
    <lineage>
        <taxon>Eukaryota</taxon>
        <taxon>Metazoa</taxon>
        <taxon>Spiralia</taxon>
        <taxon>Lophotrochozoa</taxon>
        <taxon>Platyhelminthes</taxon>
        <taxon>Trematoda</taxon>
        <taxon>Digenea</taxon>
        <taxon>Plagiorchiida</taxon>
        <taxon>Echinostomata</taxon>
        <taxon>Echinostomatoidea</taxon>
        <taxon>Echinostomatidae</taxon>
        <taxon>Echinostoma</taxon>
    </lineage>
</organism>
<protein>
    <submittedName>
        <fullName evidence="10">RT_RNaseH domain-containing protein</fullName>
    </submittedName>
</protein>
<evidence type="ECO:0000256" key="6">
    <source>
        <dbReference type="ARBA" id="ARBA00022918"/>
    </source>
</evidence>
<evidence type="ECO:0000256" key="5">
    <source>
        <dbReference type="ARBA" id="ARBA00022801"/>
    </source>
</evidence>
<keyword evidence="4" id="KW-0255">Endonuclease</keyword>
<dbReference type="Proteomes" id="UP000272942">
    <property type="component" value="Unassembled WGS sequence"/>
</dbReference>
<proteinExistence type="predicted"/>
<evidence type="ECO:0000256" key="2">
    <source>
        <dbReference type="ARBA" id="ARBA00022695"/>
    </source>
</evidence>
<name>A0A183BB66_9TREM</name>
<dbReference type="InterPro" id="IPR041373">
    <property type="entry name" value="RT_RNaseH"/>
</dbReference>
<reference evidence="10" key="1">
    <citation type="submission" date="2016-06" db="UniProtKB">
        <authorList>
            <consortium name="WormBaseParasite"/>
        </authorList>
    </citation>
    <scope>IDENTIFICATION</scope>
</reference>
<dbReference type="OrthoDB" id="6271476at2759"/>
<dbReference type="GO" id="GO:0003964">
    <property type="term" value="F:RNA-directed DNA polymerase activity"/>
    <property type="evidence" value="ECO:0007669"/>
    <property type="project" value="UniProtKB-KW"/>
</dbReference>
<keyword evidence="5" id="KW-0378">Hydrolase</keyword>
<evidence type="ECO:0000313" key="9">
    <source>
        <dbReference type="Proteomes" id="UP000272942"/>
    </source>
</evidence>
<keyword evidence="9" id="KW-1185">Reference proteome</keyword>
<dbReference type="GO" id="GO:0004519">
    <property type="term" value="F:endonuclease activity"/>
    <property type="evidence" value="ECO:0007669"/>
    <property type="project" value="UniProtKB-KW"/>
</dbReference>
<evidence type="ECO:0000259" key="7">
    <source>
        <dbReference type="Pfam" id="PF17917"/>
    </source>
</evidence>
<dbReference type="GO" id="GO:0016787">
    <property type="term" value="F:hydrolase activity"/>
    <property type="evidence" value="ECO:0007669"/>
    <property type="project" value="UniProtKB-KW"/>
</dbReference>
<accession>A0A183BB66</accession>
<dbReference type="AlphaFoldDB" id="A0A183BB66"/>
<evidence type="ECO:0000313" key="10">
    <source>
        <dbReference type="WBParaSite" id="ECPE_0001649401-mRNA-1"/>
    </source>
</evidence>
<evidence type="ECO:0000256" key="3">
    <source>
        <dbReference type="ARBA" id="ARBA00022722"/>
    </source>
</evidence>
<evidence type="ECO:0000256" key="4">
    <source>
        <dbReference type="ARBA" id="ARBA00022759"/>
    </source>
</evidence>
<evidence type="ECO:0000256" key="1">
    <source>
        <dbReference type="ARBA" id="ARBA00022679"/>
    </source>
</evidence>
<dbReference type="Pfam" id="PF17917">
    <property type="entry name" value="RT_RNaseH"/>
    <property type="match status" value="1"/>
</dbReference>